<dbReference type="EMBL" id="CAAALY010278162">
    <property type="protein sequence ID" value="VEL43007.1"/>
    <property type="molecule type" value="Genomic_DNA"/>
</dbReference>
<feature type="compositionally biased region" description="Polar residues" evidence="1">
    <location>
        <begin position="68"/>
        <end position="81"/>
    </location>
</feature>
<reference evidence="2" key="1">
    <citation type="submission" date="2018-11" db="EMBL/GenBank/DDBJ databases">
        <authorList>
            <consortium name="Pathogen Informatics"/>
        </authorList>
    </citation>
    <scope>NUCLEOTIDE SEQUENCE</scope>
</reference>
<name>A0A3S5C8W9_9PLAT</name>
<gene>
    <name evidence="2" type="ORF">PXEA_LOCUS36447</name>
</gene>
<evidence type="ECO:0000313" key="2">
    <source>
        <dbReference type="EMBL" id="VEL43007.1"/>
    </source>
</evidence>
<dbReference type="Proteomes" id="UP000784294">
    <property type="component" value="Unassembled WGS sequence"/>
</dbReference>
<dbReference type="AlphaFoldDB" id="A0A3S5C8W9"/>
<sequence>MASASDDDLPLSLELPVDDKEPDNRRNKASGTFESLQRTFLLEMQVSSIVACLPISFNELCLPRFASPSISGTSKDTSSRGLLQRTRRSLPQQRETPAKRHVCCHPSCCPPVCPSVCPVVM</sequence>
<evidence type="ECO:0000256" key="1">
    <source>
        <dbReference type="SAM" id="MobiDB-lite"/>
    </source>
</evidence>
<proteinExistence type="predicted"/>
<feature type="compositionally biased region" description="Basic and acidic residues" evidence="1">
    <location>
        <begin position="17"/>
        <end position="26"/>
    </location>
</feature>
<feature type="region of interest" description="Disordered" evidence="1">
    <location>
        <begin position="66"/>
        <end position="96"/>
    </location>
</feature>
<protein>
    <submittedName>
        <fullName evidence="2">Uncharacterized protein</fullName>
    </submittedName>
</protein>
<accession>A0A3S5C8W9</accession>
<evidence type="ECO:0000313" key="3">
    <source>
        <dbReference type="Proteomes" id="UP000784294"/>
    </source>
</evidence>
<keyword evidence="3" id="KW-1185">Reference proteome</keyword>
<organism evidence="2 3">
    <name type="scientific">Protopolystoma xenopodis</name>
    <dbReference type="NCBI Taxonomy" id="117903"/>
    <lineage>
        <taxon>Eukaryota</taxon>
        <taxon>Metazoa</taxon>
        <taxon>Spiralia</taxon>
        <taxon>Lophotrochozoa</taxon>
        <taxon>Platyhelminthes</taxon>
        <taxon>Monogenea</taxon>
        <taxon>Polyopisthocotylea</taxon>
        <taxon>Polystomatidea</taxon>
        <taxon>Polystomatidae</taxon>
        <taxon>Protopolystoma</taxon>
    </lineage>
</organism>
<comment type="caution">
    <text evidence="2">The sequence shown here is derived from an EMBL/GenBank/DDBJ whole genome shotgun (WGS) entry which is preliminary data.</text>
</comment>
<feature type="region of interest" description="Disordered" evidence="1">
    <location>
        <begin position="1"/>
        <end position="30"/>
    </location>
</feature>